<gene>
    <name evidence="2" type="ORF">SHM_21610</name>
</gene>
<dbReference type="Proteomes" id="UP001163387">
    <property type="component" value="Chromosome"/>
</dbReference>
<evidence type="ECO:0000256" key="1">
    <source>
        <dbReference type="SAM" id="MobiDB-lite"/>
    </source>
</evidence>
<dbReference type="EMBL" id="AP026933">
    <property type="protein sequence ID" value="BDT04515.1"/>
    <property type="molecule type" value="Genomic_DNA"/>
</dbReference>
<evidence type="ECO:0000313" key="2">
    <source>
        <dbReference type="EMBL" id="BDT04515.1"/>
    </source>
</evidence>
<feature type="region of interest" description="Disordered" evidence="1">
    <location>
        <begin position="114"/>
        <end position="134"/>
    </location>
</feature>
<sequence length="134" mass="15906">MQDIAVQFEKHCWIHSVSLFPPQVHVGRSPIIKYRPEFSNNSLFHDIKDNILIHLNTNNSVKNIKENLILIGLKINKKKILKIEQRIMKIFKCNINKLNTNQEKEKKWQKKIKQELKEENYPQNKPSTSGYIKN</sequence>
<protein>
    <submittedName>
        <fullName evidence="2">Uncharacterized protein</fullName>
    </submittedName>
</protein>
<feature type="compositionally biased region" description="Polar residues" evidence="1">
    <location>
        <begin position="121"/>
        <end position="134"/>
    </location>
</feature>
<evidence type="ECO:0000313" key="3">
    <source>
        <dbReference type="Proteomes" id="UP001163387"/>
    </source>
</evidence>
<accession>A0ABM8BXC8</accession>
<organism evidence="2 3">
    <name type="scientific">Spiroplasma ixodetis</name>
    <dbReference type="NCBI Taxonomy" id="2141"/>
    <lineage>
        <taxon>Bacteria</taxon>
        <taxon>Bacillati</taxon>
        <taxon>Mycoplasmatota</taxon>
        <taxon>Mollicutes</taxon>
        <taxon>Entomoplasmatales</taxon>
        <taxon>Spiroplasmataceae</taxon>
        <taxon>Spiroplasma</taxon>
    </lineage>
</organism>
<keyword evidence="3" id="KW-1185">Reference proteome</keyword>
<proteinExistence type="predicted"/>
<name>A0ABM8BXC8_9MOLU</name>
<reference evidence="2 3" key="1">
    <citation type="journal article" date="2022" name="Front. Microbiol.">
        <title>Male-killing mechanisms vary between Spiroplasma species.</title>
        <authorList>
            <person name="Arai H."/>
            <person name="Inoue M."/>
            <person name="Kageyama D."/>
        </authorList>
    </citation>
    <scope>NUCLEOTIDE SEQUENCE [LARGE SCALE GENOMIC DNA]</scope>
    <source>
        <strain evidence="3">sHm</strain>
    </source>
</reference>